<evidence type="ECO:0000256" key="3">
    <source>
        <dbReference type="ARBA" id="ARBA00022989"/>
    </source>
</evidence>
<dbReference type="CDD" id="cd11304">
    <property type="entry name" value="Cadherin_repeat"/>
    <property type="match status" value="1"/>
</dbReference>
<evidence type="ECO:0000256" key="8">
    <source>
        <dbReference type="SAM" id="MobiDB-lite"/>
    </source>
</evidence>
<keyword evidence="4 9" id="KW-0472">Membrane</keyword>
<dbReference type="EMBL" id="MTYJ01000008">
    <property type="protein sequence ID" value="OQV24202.1"/>
    <property type="molecule type" value="Genomic_DNA"/>
</dbReference>
<feature type="domain" description="G-protein coupled receptors family 2 profile 2" evidence="12">
    <location>
        <begin position="1141"/>
        <end position="1397"/>
    </location>
</feature>
<keyword evidence="7" id="KW-0106">Calcium</keyword>
<evidence type="ECO:0000256" key="9">
    <source>
        <dbReference type="SAM" id="Phobius"/>
    </source>
</evidence>
<evidence type="ECO:0000259" key="12">
    <source>
        <dbReference type="PROSITE" id="PS50261"/>
    </source>
</evidence>
<organism evidence="14 15">
    <name type="scientific">Hypsibius exemplaris</name>
    <name type="common">Freshwater tardigrade</name>
    <dbReference type="NCBI Taxonomy" id="2072580"/>
    <lineage>
        <taxon>Eukaryota</taxon>
        <taxon>Metazoa</taxon>
        <taxon>Ecdysozoa</taxon>
        <taxon>Tardigrada</taxon>
        <taxon>Eutardigrada</taxon>
        <taxon>Parachela</taxon>
        <taxon>Hypsibioidea</taxon>
        <taxon>Hypsibiidae</taxon>
        <taxon>Hypsibius</taxon>
    </lineage>
</organism>
<feature type="transmembrane region" description="Helical" evidence="9">
    <location>
        <begin position="1296"/>
        <end position="1324"/>
    </location>
</feature>
<name>A0A1W0XA60_HYPEX</name>
<dbReference type="Gene3D" id="2.60.40.60">
    <property type="entry name" value="Cadherins"/>
    <property type="match status" value="1"/>
</dbReference>
<feature type="transmembrane region" description="Helical" evidence="9">
    <location>
        <begin position="1182"/>
        <end position="1202"/>
    </location>
</feature>
<feature type="transmembrane region" description="Helical" evidence="9">
    <location>
        <begin position="1262"/>
        <end position="1284"/>
    </location>
</feature>
<proteinExistence type="predicted"/>
<gene>
    <name evidence="14" type="ORF">BV898_02149</name>
</gene>
<keyword evidence="5" id="KW-1015">Disulfide bond</keyword>
<feature type="compositionally biased region" description="Low complexity" evidence="8">
    <location>
        <begin position="1431"/>
        <end position="1441"/>
    </location>
</feature>
<feature type="transmembrane region" description="Helical" evidence="9">
    <location>
        <begin position="1345"/>
        <end position="1367"/>
    </location>
</feature>
<dbReference type="CDD" id="cd15040">
    <property type="entry name" value="7tmB2_Adhesion"/>
    <property type="match status" value="1"/>
</dbReference>
<feature type="transmembrane region" description="Helical" evidence="9">
    <location>
        <begin position="1147"/>
        <end position="1170"/>
    </location>
</feature>
<dbReference type="GO" id="GO:0005509">
    <property type="term" value="F:calcium ion binding"/>
    <property type="evidence" value="ECO:0007669"/>
    <property type="project" value="UniProtKB-UniRule"/>
</dbReference>
<keyword evidence="6" id="KW-0424">Laminin EGF-like domain</keyword>
<dbReference type="Proteomes" id="UP000192578">
    <property type="component" value="Unassembled WGS sequence"/>
</dbReference>
<dbReference type="Pfam" id="PF01825">
    <property type="entry name" value="GPS"/>
    <property type="match status" value="1"/>
</dbReference>
<keyword evidence="14" id="KW-0675">Receptor</keyword>
<dbReference type="InterPro" id="IPR015919">
    <property type="entry name" value="Cadherin-like_sf"/>
</dbReference>
<feature type="domain" description="GAIN-B" evidence="11">
    <location>
        <begin position="973"/>
        <end position="1128"/>
    </location>
</feature>
<feature type="transmembrane region" description="Helical" evidence="9">
    <location>
        <begin position="1373"/>
        <end position="1397"/>
    </location>
</feature>
<evidence type="ECO:0000313" key="14">
    <source>
        <dbReference type="EMBL" id="OQV24202.1"/>
    </source>
</evidence>
<evidence type="ECO:0000256" key="5">
    <source>
        <dbReference type="ARBA" id="ARBA00023157"/>
    </source>
</evidence>
<dbReference type="SUPFAM" id="SSF49313">
    <property type="entry name" value="Cadherin-like"/>
    <property type="match status" value="1"/>
</dbReference>
<protein>
    <submittedName>
        <fullName evidence="14">Adhesion G protein-coupled receptor L4</fullName>
    </submittedName>
</protein>
<dbReference type="GO" id="GO:0007156">
    <property type="term" value="P:homophilic cell adhesion via plasma membrane adhesion molecules"/>
    <property type="evidence" value="ECO:0007669"/>
    <property type="project" value="InterPro"/>
</dbReference>
<dbReference type="PANTHER" id="PTHR45692">
    <property type="entry name" value="G_PROTEIN_RECEP_F2_4 DOMAIN-CONTAINING PROTEIN"/>
    <property type="match status" value="1"/>
</dbReference>
<dbReference type="PROSITE" id="PS50268">
    <property type="entry name" value="CADHERIN_2"/>
    <property type="match status" value="1"/>
</dbReference>
<dbReference type="Pfam" id="PF00002">
    <property type="entry name" value="7tm_2"/>
    <property type="match status" value="1"/>
</dbReference>
<dbReference type="GO" id="GO:0016020">
    <property type="term" value="C:membrane"/>
    <property type="evidence" value="ECO:0007669"/>
    <property type="project" value="UniProtKB-SubCell"/>
</dbReference>
<reference evidence="15" key="1">
    <citation type="submission" date="2017-01" db="EMBL/GenBank/DDBJ databases">
        <title>Comparative genomics of anhydrobiosis in the tardigrade Hypsibius dujardini.</title>
        <authorList>
            <person name="Yoshida Y."/>
            <person name="Koutsovoulos G."/>
            <person name="Laetsch D."/>
            <person name="Stevens L."/>
            <person name="Kumar S."/>
            <person name="Horikawa D."/>
            <person name="Ishino K."/>
            <person name="Komine S."/>
            <person name="Tomita M."/>
            <person name="Blaxter M."/>
            <person name="Arakawa K."/>
        </authorList>
    </citation>
    <scope>NUCLEOTIDE SEQUENCE [LARGE SCALE GENOMIC DNA]</scope>
    <source>
        <strain evidence="15">Z151</strain>
    </source>
</reference>
<dbReference type="PROSITE" id="PS50221">
    <property type="entry name" value="GAIN_B"/>
    <property type="match status" value="1"/>
</dbReference>
<dbReference type="InterPro" id="IPR000203">
    <property type="entry name" value="GPS"/>
</dbReference>
<feature type="chain" id="PRO_5013343109" evidence="10">
    <location>
        <begin position="21"/>
        <end position="1452"/>
    </location>
</feature>
<dbReference type="InterPro" id="IPR046338">
    <property type="entry name" value="GAIN_dom_sf"/>
</dbReference>
<evidence type="ECO:0000256" key="1">
    <source>
        <dbReference type="ARBA" id="ARBA00004141"/>
    </source>
</evidence>
<feature type="domain" description="Cadherin" evidence="13">
    <location>
        <begin position="364"/>
        <end position="466"/>
    </location>
</feature>
<dbReference type="SMART" id="SM00303">
    <property type="entry name" value="GPS"/>
    <property type="match status" value="1"/>
</dbReference>
<feature type="compositionally biased region" description="Basic and acidic residues" evidence="8">
    <location>
        <begin position="809"/>
        <end position="818"/>
    </location>
</feature>
<dbReference type="PANTHER" id="PTHR45692:SF1">
    <property type="entry name" value="G-PROTEIN COUPLED RECEPTORS FAMILY 2 PROFILE 2 DOMAIN-CONTAINING PROTEIN"/>
    <property type="match status" value="1"/>
</dbReference>
<dbReference type="OrthoDB" id="10006939at2759"/>
<sequence length="1452" mass="158817">MFPTGSVIFVVVATIGTVRSQSCLWFADEQLKNIPGLHRISDQDVALRNVPWGYVCCNVAASVYTAAIQDNNYWSVSQDSCNSGTGVPQGLWPAPVMGDLTPVLGLSVKRQTPTPEYPEMVCPEESGYVPCLISLTGDVRQYLENYRQPCRYNPVITVYCHTYISVSSTRSDYAYARTANDSGGFVDKDDSPKWDLSENLWIYVSELSSAGTLVVSPECGQLIVFDSDTWGTERWTVSLKVTQSGTSLPIVELASDLTVYPTAEPLFDTQGFITNEAEAMHTRVALRLIQKIPYSSCVTMSPRPCLFDNVVTATNPTGTASSIIVSVLIFDENDLPPAFQPLNSGNTILLEHGDPNQASQLPSVRAIDGDSGILCPIRYTMDSGGDIFAVHPSDGRITFASGITHLAWNATTESNVYNLTVRAAEDNSTYTPNPDYTPTIQACRVEMFDLLTITVQVRARAVVPTTTALTSMSYTNTMGQATSPATSAIPATSIAPNTSTSATNSTALTDGCPAETKRYPNGELFHWRPVSAGQVHVVELGRPLEYCPDPYFRRICVGNPVVGFSSILPTDPCPMSPEPISPIVALLASNLTAFPPDPSSREMLATSVAQAISSPINILTVTELNYLAIFLQLNTEDVTVIQQNLFYLLVNIIGQLNSGTAITQLQTAQNYSGSSNTIYSSLEGLANAVYLGAGHRETVTANVPNLVIRAFTIPRDAILTERSIVGVSAKEHATDISDITHGNRLAAFSNDIAVSIVLPESLILDLYRRSVRHSILTLHTLKYSATEIVNALSLRNIAVSKSGVNKVTRENAAEEAGRPKPPSKATNSGKAKVRTAALVKKVKKATTGPNPQTQSQIALELGVSQATIQRVISEELEGKVRKKYRVHGLSDAMIQQRLARGPRFLNWISGRKWENVLTIDEAWVYLTNCKGRRKIYYEFRGERTEESWTKFWKESHPKGVMFVAGVCNRGKTKIRFIEPGAKINSKYYIEKVLTPMFRDDVPAASLDGIRGQYLVLRENALLQISPSNTHDHDYDLALPRIASWVIGASFEGPPIVNLPDPITFTAKVDRYDSEKNHTCVFWNISAANGRGTWESHGCTLTNQTGRQLTCQCNHLTSFAILVDFYAADYHGKGGSALPKFLDDLTTAALALSISGLLFTLCAIVLVCKLSKAVPRRFLSKNEFVIINLSVALLGSYTTFLAGVDRVEPRAGCVAVGCLIHYFFLVAFCWEAVEGFLLYKAFAPATATAASVEFRHFRAKTCALAWGIPLIIVGIILITNPQYYVGPNVCWLQNQTALFVAFITPICLTLLGNLLVFVIVMKGIWKREAIRSTKAKENIVTDLRRGMSLFFILGLPWLLLMLNASHGLSGGRLALHILIVIFCGTQGFGIFAVQVFGMRKELKDLYRRRRLPQSPVHSTQPSPGNAAVVDHPSVSSPSSSPSLEAEPTDKKDS</sequence>
<keyword evidence="15" id="KW-1185">Reference proteome</keyword>
<evidence type="ECO:0000256" key="10">
    <source>
        <dbReference type="SAM" id="SignalP"/>
    </source>
</evidence>
<dbReference type="PROSITE" id="PS50261">
    <property type="entry name" value="G_PROTEIN_RECEP_F2_4"/>
    <property type="match status" value="1"/>
</dbReference>
<feature type="region of interest" description="Disordered" evidence="8">
    <location>
        <begin position="809"/>
        <end position="832"/>
    </location>
</feature>
<feature type="transmembrane region" description="Helical" evidence="9">
    <location>
        <begin position="1208"/>
        <end position="1229"/>
    </location>
</feature>
<evidence type="ECO:0000259" key="11">
    <source>
        <dbReference type="PROSITE" id="PS50221"/>
    </source>
</evidence>
<evidence type="ECO:0000256" key="2">
    <source>
        <dbReference type="ARBA" id="ARBA00022692"/>
    </source>
</evidence>
<keyword evidence="3 9" id="KW-1133">Transmembrane helix</keyword>
<keyword evidence="10" id="KW-0732">Signal</keyword>
<evidence type="ECO:0000256" key="4">
    <source>
        <dbReference type="ARBA" id="ARBA00023136"/>
    </source>
</evidence>
<feature type="signal peptide" evidence="10">
    <location>
        <begin position="1"/>
        <end position="20"/>
    </location>
</feature>
<evidence type="ECO:0000256" key="7">
    <source>
        <dbReference type="PROSITE-ProRule" id="PRU00043"/>
    </source>
</evidence>
<dbReference type="InterPro" id="IPR000832">
    <property type="entry name" value="GPCR_2_secretin-like"/>
</dbReference>
<comment type="caution">
    <text evidence="14">The sequence shown here is derived from an EMBL/GenBank/DDBJ whole genome shotgun (WGS) entry which is preliminary data.</text>
</comment>
<dbReference type="Gene3D" id="1.20.1070.10">
    <property type="entry name" value="Rhodopsin 7-helix transmembrane proteins"/>
    <property type="match status" value="1"/>
</dbReference>
<evidence type="ECO:0000259" key="13">
    <source>
        <dbReference type="PROSITE" id="PS50268"/>
    </source>
</evidence>
<comment type="subcellular location">
    <subcellularLocation>
        <location evidence="1">Membrane</location>
        <topology evidence="1">Multi-pass membrane protein</topology>
    </subcellularLocation>
</comment>
<evidence type="ECO:0000256" key="6">
    <source>
        <dbReference type="ARBA" id="ARBA00023292"/>
    </source>
</evidence>
<dbReference type="Gene3D" id="2.60.220.50">
    <property type="match status" value="1"/>
</dbReference>
<dbReference type="InterPro" id="IPR002126">
    <property type="entry name" value="Cadherin-like_dom"/>
</dbReference>
<evidence type="ECO:0000313" key="15">
    <source>
        <dbReference type="Proteomes" id="UP000192578"/>
    </source>
</evidence>
<dbReference type="InterPro" id="IPR017981">
    <property type="entry name" value="GPCR_2-like_7TM"/>
</dbReference>
<dbReference type="GO" id="GO:0007166">
    <property type="term" value="P:cell surface receptor signaling pathway"/>
    <property type="evidence" value="ECO:0007669"/>
    <property type="project" value="InterPro"/>
</dbReference>
<feature type="region of interest" description="Disordered" evidence="8">
    <location>
        <begin position="1411"/>
        <end position="1452"/>
    </location>
</feature>
<dbReference type="InterPro" id="IPR057244">
    <property type="entry name" value="GAIN_B"/>
</dbReference>
<accession>A0A1W0XA60</accession>
<keyword evidence="2 9" id="KW-0812">Transmembrane</keyword>
<dbReference type="GO" id="GO:0004930">
    <property type="term" value="F:G protein-coupled receptor activity"/>
    <property type="evidence" value="ECO:0007669"/>
    <property type="project" value="InterPro"/>
</dbReference>